<gene>
    <name evidence="2" type="ORF">I316_02334</name>
</gene>
<reference evidence="2 3" key="1">
    <citation type="submission" date="2013-07" db="EMBL/GenBank/DDBJ databases">
        <title>The Genome Sequence of Cryptococcus heveanensis BCC8398.</title>
        <authorList>
            <consortium name="The Broad Institute Genome Sequencing Platform"/>
            <person name="Cuomo C."/>
            <person name="Litvintseva A."/>
            <person name="Chen Y."/>
            <person name="Heitman J."/>
            <person name="Sun S."/>
            <person name="Springer D."/>
            <person name="Dromer F."/>
            <person name="Young S.K."/>
            <person name="Zeng Q."/>
            <person name="Gargeya S."/>
            <person name="Fitzgerald M."/>
            <person name="Abouelleil A."/>
            <person name="Alvarado L."/>
            <person name="Berlin A.M."/>
            <person name="Chapman S.B."/>
            <person name="Dewar J."/>
            <person name="Goldberg J."/>
            <person name="Griggs A."/>
            <person name="Gujja S."/>
            <person name="Hansen M."/>
            <person name="Howarth C."/>
            <person name="Imamovic A."/>
            <person name="Larimer J."/>
            <person name="McCowan C."/>
            <person name="Murphy C."/>
            <person name="Pearson M."/>
            <person name="Priest M."/>
            <person name="Roberts A."/>
            <person name="Saif S."/>
            <person name="Shea T."/>
            <person name="Sykes S."/>
            <person name="Wortman J."/>
            <person name="Nusbaum C."/>
            <person name="Birren B."/>
        </authorList>
    </citation>
    <scope>NUCLEOTIDE SEQUENCE [LARGE SCALE GENOMIC DNA]</scope>
    <source>
        <strain evidence="2 3">BCC8398</strain>
    </source>
</reference>
<name>A0A1B9GXT3_9TREE</name>
<evidence type="ECO:0000313" key="3">
    <source>
        <dbReference type="Proteomes" id="UP000092666"/>
    </source>
</evidence>
<evidence type="ECO:0000313" key="2">
    <source>
        <dbReference type="EMBL" id="OCF35841.1"/>
    </source>
</evidence>
<evidence type="ECO:0000256" key="1">
    <source>
        <dbReference type="SAM" id="MobiDB-lite"/>
    </source>
</evidence>
<proteinExistence type="predicted"/>
<feature type="region of interest" description="Disordered" evidence="1">
    <location>
        <begin position="1"/>
        <end position="56"/>
    </location>
</feature>
<protein>
    <submittedName>
        <fullName evidence="2">Uncharacterized protein</fullName>
    </submittedName>
</protein>
<accession>A0A1B9GXT3</accession>
<dbReference type="EMBL" id="KI669497">
    <property type="protein sequence ID" value="OCF35841.1"/>
    <property type="molecule type" value="Genomic_DNA"/>
</dbReference>
<dbReference type="AlphaFoldDB" id="A0A1B9GXT3"/>
<dbReference type="Proteomes" id="UP000092666">
    <property type="component" value="Unassembled WGS sequence"/>
</dbReference>
<sequence length="94" mass="10088">MSMSKSMDSKRDRPTPTPTPKEYPISPSPGAARRSQATTTTTTAAEEIPIDPALLEGQADVVGAETDMDDMEDAEGELVDDELDFMLHSSEVSS</sequence>
<reference evidence="3" key="2">
    <citation type="submission" date="2013-12" db="EMBL/GenBank/DDBJ databases">
        <title>Evolution of pathogenesis and genome organization in the Tremellales.</title>
        <authorList>
            <person name="Cuomo C."/>
            <person name="Litvintseva A."/>
            <person name="Heitman J."/>
            <person name="Chen Y."/>
            <person name="Sun S."/>
            <person name="Springer D."/>
            <person name="Dromer F."/>
            <person name="Young S."/>
            <person name="Zeng Q."/>
            <person name="Chapman S."/>
            <person name="Gujja S."/>
            <person name="Saif S."/>
            <person name="Birren B."/>
        </authorList>
    </citation>
    <scope>NUCLEOTIDE SEQUENCE [LARGE SCALE GENOMIC DNA]</scope>
    <source>
        <strain evidence="3">BCC8398</strain>
    </source>
</reference>
<keyword evidence="3" id="KW-1185">Reference proteome</keyword>
<organism evidence="2 3">
    <name type="scientific">Kwoniella heveanensis BCC8398</name>
    <dbReference type="NCBI Taxonomy" id="1296120"/>
    <lineage>
        <taxon>Eukaryota</taxon>
        <taxon>Fungi</taxon>
        <taxon>Dikarya</taxon>
        <taxon>Basidiomycota</taxon>
        <taxon>Agaricomycotina</taxon>
        <taxon>Tremellomycetes</taxon>
        <taxon>Tremellales</taxon>
        <taxon>Cryptococcaceae</taxon>
        <taxon>Kwoniella</taxon>
    </lineage>
</organism>